<dbReference type="Gene3D" id="1.20.1070.10">
    <property type="entry name" value="Rhodopsin 7-helix transmembrane proteins"/>
    <property type="match status" value="1"/>
</dbReference>
<evidence type="ECO:0000259" key="8">
    <source>
        <dbReference type="PROSITE" id="PS50262"/>
    </source>
</evidence>
<dbReference type="InterPro" id="IPR002131">
    <property type="entry name" value="Gphrmn_rcpt_fam"/>
</dbReference>
<organism evidence="9 10">
    <name type="scientific">Trichoplax adhaerens</name>
    <name type="common">Trichoplax reptans</name>
    <dbReference type="NCBI Taxonomy" id="10228"/>
    <lineage>
        <taxon>Eukaryota</taxon>
        <taxon>Metazoa</taxon>
        <taxon>Placozoa</taxon>
        <taxon>Uniplacotomia</taxon>
        <taxon>Trichoplacea</taxon>
        <taxon>Trichoplacidae</taxon>
        <taxon>Trichoplax</taxon>
    </lineage>
</organism>
<feature type="transmembrane region" description="Helical" evidence="7">
    <location>
        <begin position="39"/>
        <end position="57"/>
    </location>
</feature>
<reference evidence="9 10" key="1">
    <citation type="journal article" date="2008" name="Nature">
        <title>The Trichoplax genome and the nature of placozoans.</title>
        <authorList>
            <person name="Srivastava M."/>
            <person name="Begovic E."/>
            <person name="Chapman J."/>
            <person name="Putnam N.H."/>
            <person name="Hellsten U."/>
            <person name="Kawashima T."/>
            <person name="Kuo A."/>
            <person name="Mitros T."/>
            <person name="Salamov A."/>
            <person name="Carpenter M.L."/>
            <person name="Signorovitch A.Y."/>
            <person name="Moreno M.A."/>
            <person name="Kamm K."/>
            <person name="Grimwood J."/>
            <person name="Schmutz J."/>
            <person name="Shapiro H."/>
            <person name="Grigoriev I.V."/>
            <person name="Buss L.W."/>
            <person name="Schierwater B."/>
            <person name="Dellaporta S.L."/>
            <person name="Rokhsar D.S."/>
        </authorList>
    </citation>
    <scope>NUCLEOTIDE SEQUENCE [LARGE SCALE GENOMIC DNA]</scope>
    <source>
        <strain evidence="9 10">Grell-BS-1999</strain>
    </source>
</reference>
<dbReference type="PANTHER" id="PTHR24372:SF74">
    <property type="entry name" value="LP13728P"/>
    <property type="match status" value="1"/>
</dbReference>
<evidence type="ECO:0000256" key="7">
    <source>
        <dbReference type="SAM" id="Phobius"/>
    </source>
</evidence>
<dbReference type="eggNOG" id="KOG2087">
    <property type="taxonomic scope" value="Eukaryota"/>
</dbReference>
<protein>
    <recommendedName>
        <fullName evidence="8">G-protein coupled receptors family 1 profile domain-containing protein</fullName>
    </recommendedName>
</protein>
<feature type="transmembrane region" description="Helical" evidence="7">
    <location>
        <begin position="248"/>
        <end position="271"/>
    </location>
</feature>
<dbReference type="Proteomes" id="UP000009022">
    <property type="component" value="Unassembled WGS sequence"/>
</dbReference>
<dbReference type="PROSITE" id="PS00237">
    <property type="entry name" value="G_PROTEIN_RECEP_F1_1"/>
    <property type="match status" value="1"/>
</dbReference>
<feature type="transmembrane region" description="Helical" evidence="7">
    <location>
        <begin position="283"/>
        <end position="303"/>
    </location>
</feature>
<dbReference type="PRINTS" id="PR00237">
    <property type="entry name" value="GPCRRHODOPSN"/>
</dbReference>
<feature type="transmembrane region" description="Helical" evidence="7">
    <location>
        <begin position="113"/>
        <end position="134"/>
    </location>
</feature>
<feature type="transmembrane region" description="Helical" evidence="7">
    <location>
        <begin position="198"/>
        <end position="227"/>
    </location>
</feature>
<dbReference type="GO" id="GO:0005886">
    <property type="term" value="C:plasma membrane"/>
    <property type="evidence" value="ECO:0000318"/>
    <property type="project" value="GO_Central"/>
</dbReference>
<keyword evidence="10" id="KW-1185">Reference proteome</keyword>
<dbReference type="Pfam" id="PF00001">
    <property type="entry name" value="7tm_1"/>
    <property type="match status" value="1"/>
</dbReference>
<dbReference type="PROSITE" id="PS50262">
    <property type="entry name" value="G_PROTEIN_RECEP_F1_2"/>
    <property type="match status" value="1"/>
</dbReference>
<evidence type="ECO:0000313" key="10">
    <source>
        <dbReference type="Proteomes" id="UP000009022"/>
    </source>
</evidence>
<dbReference type="InterPro" id="IPR000276">
    <property type="entry name" value="GPCR_Rhodpsn"/>
</dbReference>
<feature type="transmembrane region" description="Helical" evidence="7">
    <location>
        <begin position="155"/>
        <end position="178"/>
    </location>
</feature>
<accession>B3RKV8</accession>
<dbReference type="InterPro" id="IPR017452">
    <property type="entry name" value="GPCR_Rhodpsn_7TM"/>
</dbReference>
<dbReference type="OMA" id="NNVEMEL"/>
<dbReference type="PANTHER" id="PTHR24372">
    <property type="entry name" value="GLYCOPROTEIN HORMONE RECEPTOR"/>
    <property type="match status" value="1"/>
</dbReference>
<evidence type="ECO:0000256" key="2">
    <source>
        <dbReference type="ARBA" id="ARBA00022614"/>
    </source>
</evidence>
<name>B3RKV8_TRIAD</name>
<gene>
    <name evidence="9" type="ORF">TRIADDRAFT_19201</name>
</gene>
<evidence type="ECO:0000313" key="9">
    <source>
        <dbReference type="EMBL" id="EDV28654.1"/>
    </source>
</evidence>
<keyword evidence="2" id="KW-0433">Leucine-rich repeat</keyword>
<dbReference type="GO" id="GO:0016500">
    <property type="term" value="F:protein-hormone receptor activity"/>
    <property type="evidence" value="ECO:0007669"/>
    <property type="project" value="InterPro"/>
</dbReference>
<dbReference type="STRING" id="10228.B3RKV8"/>
<dbReference type="PRINTS" id="PR00373">
    <property type="entry name" value="GLYCHORMONER"/>
</dbReference>
<dbReference type="FunCoup" id="B3RKV8">
    <property type="interactions" value="864"/>
</dbReference>
<dbReference type="RefSeq" id="XP_002107856.1">
    <property type="nucleotide sequence ID" value="XM_002107820.1"/>
</dbReference>
<comment type="subcellular location">
    <subcellularLocation>
        <location evidence="1">Membrane</location>
    </subcellularLocation>
</comment>
<dbReference type="CTD" id="6749858"/>
<keyword evidence="3 7" id="KW-0812">Transmembrane</keyword>
<dbReference type="GO" id="GO:0007189">
    <property type="term" value="P:adenylate cyclase-activating G protein-coupled receptor signaling pathway"/>
    <property type="evidence" value="ECO:0000318"/>
    <property type="project" value="GO_Central"/>
</dbReference>
<evidence type="ECO:0000256" key="3">
    <source>
        <dbReference type="ARBA" id="ARBA00022692"/>
    </source>
</evidence>
<evidence type="ECO:0000256" key="6">
    <source>
        <dbReference type="ARBA" id="ARBA00023136"/>
    </source>
</evidence>
<dbReference type="GO" id="GO:0009755">
    <property type="term" value="P:hormone-mediated signaling pathway"/>
    <property type="evidence" value="ECO:0000318"/>
    <property type="project" value="GO_Central"/>
</dbReference>
<dbReference type="GeneID" id="6749858"/>
<feature type="domain" description="G-protein coupled receptors family 1 profile" evidence="8">
    <location>
        <begin position="48"/>
        <end position="300"/>
    </location>
</feature>
<dbReference type="InParanoid" id="B3RKV8"/>
<evidence type="ECO:0000256" key="1">
    <source>
        <dbReference type="ARBA" id="ARBA00004370"/>
    </source>
</evidence>
<evidence type="ECO:0000256" key="4">
    <source>
        <dbReference type="ARBA" id="ARBA00022737"/>
    </source>
</evidence>
<dbReference type="GO" id="GO:0008528">
    <property type="term" value="F:G protein-coupled peptide receptor activity"/>
    <property type="evidence" value="ECO:0000318"/>
    <property type="project" value="GO_Central"/>
</dbReference>
<evidence type="ECO:0000256" key="5">
    <source>
        <dbReference type="ARBA" id="ARBA00022989"/>
    </source>
</evidence>
<dbReference type="PhylomeDB" id="B3RKV8"/>
<sequence length="326" mass="36626">MNLGGGYGGQSPVICRPQPNEFTPCENILGDWYLRIPEWFMFIAATIGNILVLIVIYGSPLKFTITKFLICNLAIADLCMGFYLGTMATIDAIFADNYANFAIAWQLSAGCKLAGFIAVFSTELSVYTLLMITIERYMVVTNAMYYKRHLKLRGACIAMLIGWIFGLTLATLPLLHVNSYSKTCICLPSDIDTLVGKLYMAVILTLNGMATILVMGCYLHIFYVVHYSNSAITRNTANRTDLIIARRMLILIFVDFLCWAPIAVFGLSAVFGLKLISVSKAKFLMVFIFPLNSCMNPFLYTFFSKSFHKDCKAYWNCVHSKLRRDS</sequence>
<proteinExistence type="predicted"/>
<dbReference type="SUPFAM" id="SSF81321">
    <property type="entry name" value="Family A G protein-coupled receptor-like"/>
    <property type="match status" value="1"/>
</dbReference>
<dbReference type="OrthoDB" id="5981530at2759"/>
<keyword evidence="6 7" id="KW-0472">Membrane</keyword>
<dbReference type="CDD" id="cd15136">
    <property type="entry name" value="7tmA_Glyco_hormone_R"/>
    <property type="match status" value="1"/>
</dbReference>
<dbReference type="KEGG" id="tad:TRIADDRAFT_19201"/>
<feature type="transmembrane region" description="Helical" evidence="7">
    <location>
        <begin position="69"/>
        <end position="93"/>
    </location>
</feature>
<dbReference type="EMBL" id="DS985241">
    <property type="protein sequence ID" value="EDV28654.1"/>
    <property type="molecule type" value="Genomic_DNA"/>
</dbReference>
<keyword evidence="4" id="KW-0677">Repeat</keyword>
<keyword evidence="5 7" id="KW-1133">Transmembrane helix</keyword>
<dbReference type="AlphaFoldDB" id="B3RKV8"/>
<dbReference type="HOGENOM" id="CLU_006130_0_2_1"/>